<dbReference type="PANTHER" id="PTHR37418">
    <property type="entry name" value="3-KETO-5-AMINOHEXANOATE CLEAVAGE ENZYME-RELATED"/>
    <property type="match status" value="1"/>
</dbReference>
<sequence>MLLQACLNGDRPVAEHPRLTAHPVDFAHEAAEAAAAGAQSLHVHPKNHRGEDSLEARHVASWLKALRAACPGIPLGVTTGAWIVPDPATRLKMIESWVELPDFASVNWHEHGAEDVARALHARGIGIEAGIWHAEGARQWAASPLHNKCLRVLVEIQDIPAENVTAEAESLVAFARTRAGTTPILLHGEDRSAWPALGLAARWGLDSRIGLEDTLLLPDGTLATGNAQLVAAAANAIDAGQAAP</sequence>
<gene>
    <name evidence="1" type="ORF">FQP90_18360</name>
</gene>
<name>A0A558GSE5_PAENT</name>
<organism evidence="1 2">
    <name type="scientific">Paenarthrobacter nitroguajacolicus</name>
    <name type="common">Arthrobacter nitroguajacolicus</name>
    <dbReference type="NCBI Taxonomy" id="211146"/>
    <lineage>
        <taxon>Bacteria</taxon>
        <taxon>Bacillati</taxon>
        <taxon>Actinomycetota</taxon>
        <taxon>Actinomycetes</taxon>
        <taxon>Micrococcales</taxon>
        <taxon>Micrococcaceae</taxon>
        <taxon>Paenarthrobacter</taxon>
    </lineage>
</organism>
<dbReference type="GO" id="GO:0043720">
    <property type="term" value="F:3-keto-5-aminohexanoate cleavage activity"/>
    <property type="evidence" value="ECO:0007669"/>
    <property type="project" value="InterPro"/>
</dbReference>
<dbReference type="InterPro" id="IPR008567">
    <property type="entry name" value="BKACE"/>
</dbReference>
<dbReference type="Pfam" id="PF05853">
    <property type="entry name" value="BKACE"/>
    <property type="match status" value="1"/>
</dbReference>
<dbReference type="Gene3D" id="3.20.20.70">
    <property type="entry name" value="Aldolase class I"/>
    <property type="match status" value="1"/>
</dbReference>
<dbReference type="OrthoDB" id="3424160at2"/>
<protein>
    <recommendedName>
        <fullName evidence="3">3-keto-5-aminohexanoate cleavage protein</fullName>
    </recommendedName>
</protein>
<dbReference type="AlphaFoldDB" id="A0A558GSE5"/>
<evidence type="ECO:0000313" key="2">
    <source>
        <dbReference type="Proteomes" id="UP000316500"/>
    </source>
</evidence>
<dbReference type="Proteomes" id="UP000316500">
    <property type="component" value="Unassembled WGS sequence"/>
</dbReference>
<evidence type="ECO:0008006" key="3">
    <source>
        <dbReference type="Google" id="ProtNLM"/>
    </source>
</evidence>
<reference evidence="1 2" key="1">
    <citation type="submission" date="2019-07" db="EMBL/GenBank/DDBJ databases">
        <title>Diversity of Bacteria from Kongsfjorden, Arctic.</title>
        <authorList>
            <person name="Yu Y."/>
        </authorList>
    </citation>
    <scope>NUCLEOTIDE SEQUENCE [LARGE SCALE GENOMIC DNA]</scope>
    <source>
        <strain evidence="1 2">SM1928</strain>
    </source>
</reference>
<comment type="caution">
    <text evidence="1">The sequence shown here is derived from an EMBL/GenBank/DDBJ whole genome shotgun (WGS) entry which is preliminary data.</text>
</comment>
<dbReference type="EMBL" id="VNFK01000017">
    <property type="protein sequence ID" value="TVU59736.1"/>
    <property type="molecule type" value="Genomic_DNA"/>
</dbReference>
<dbReference type="InterPro" id="IPR013785">
    <property type="entry name" value="Aldolase_TIM"/>
</dbReference>
<dbReference type="PANTHER" id="PTHR37418:SF1">
    <property type="entry name" value="3-KETO-5-AMINOHEXANOATE CLEAVAGE PROTEIN"/>
    <property type="match status" value="1"/>
</dbReference>
<proteinExistence type="predicted"/>
<accession>A0A558GSE5</accession>
<evidence type="ECO:0000313" key="1">
    <source>
        <dbReference type="EMBL" id="TVU59736.1"/>
    </source>
</evidence>